<dbReference type="STRING" id="1798384.A3D03_01615"/>
<dbReference type="PROSITE" id="PS50893">
    <property type="entry name" value="ABC_TRANSPORTER_2"/>
    <property type="match status" value="1"/>
</dbReference>
<dbReference type="GO" id="GO:0016887">
    <property type="term" value="F:ATP hydrolysis activity"/>
    <property type="evidence" value="ECO:0007669"/>
    <property type="project" value="InterPro"/>
</dbReference>
<gene>
    <name evidence="6" type="ORF">A3D03_01615</name>
</gene>
<dbReference type="SMART" id="SM00382">
    <property type="entry name" value="AAA"/>
    <property type="match status" value="1"/>
</dbReference>
<evidence type="ECO:0000313" key="7">
    <source>
        <dbReference type="Proteomes" id="UP000177092"/>
    </source>
</evidence>
<keyword evidence="2" id="KW-0813">Transport</keyword>
<name>A0A1F6A6Q4_9BACT</name>
<organism evidence="6 7">
    <name type="scientific">Candidatus Gottesmanbacteria bacterium RIFCSPHIGHO2_02_FULL_40_13</name>
    <dbReference type="NCBI Taxonomy" id="1798384"/>
    <lineage>
        <taxon>Bacteria</taxon>
        <taxon>Candidatus Gottesmaniibacteriota</taxon>
    </lineage>
</organism>
<keyword evidence="4 6" id="KW-0067">ATP-binding</keyword>
<sequence>MIKLLNVSKQYTLEDEVFFALKKVSLEIGEGEFIGIVGPSGCGKSTLMHLIGLLDRPTEGQVKILGRDVFTLQDEERSKMRNQVIGFVFQQFNLLNKLTVLENVLLPTIYTRSKTDVNHQDKARALLQRFGIEKQINSYPNKISGGQQQRVAIARALINNPKIILADEPTGNLDSQSGKVILDLLGTLNKNDKITVIIVTHDKEVAGKTKRQIRLKDGEIV</sequence>
<protein>
    <submittedName>
        <fullName evidence="6">ABC transporter ATP-binding protein</fullName>
    </submittedName>
</protein>
<dbReference type="InterPro" id="IPR027417">
    <property type="entry name" value="P-loop_NTPase"/>
</dbReference>
<dbReference type="GO" id="GO:0005524">
    <property type="term" value="F:ATP binding"/>
    <property type="evidence" value="ECO:0007669"/>
    <property type="project" value="UniProtKB-KW"/>
</dbReference>
<evidence type="ECO:0000256" key="2">
    <source>
        <dbReference type="ARBA" id="ARBA00022448"/>
    </source>
</evidence>
<evidence type="ECO:0000313" key="6">
    <source>
        <dbReference type="EMBL" id="OGG20418.1"/>
    </source>
</evidence>
<reference evidence="6 7" key="1">
    <citation type="journal article" date="2016" name="Nat. Commun.">
        <title>Thousands of microbial genomes shed light on interconnected biogeochemical processes in an aquifer system.</title>
        <authorList>
            <person name="Anantharaman K."/>
            <person name="Brown C.T."/>
            <person name="Hug L.A."/>
            <person name="Sharon I."/>
            <person name="Castelle C.J."/>
            <person name="Probst A.J."/>
            <person name="Thomas B.C."/>
            <person name="Singh A."/>
            <person name="Wilkins M.J."/>
            <person name="Karaoz U."/>
            <person name="Brodie E.L."/>
            <person name="Williams K.H."/>
            <person name="Hubbard S.S."/>
            <person name="Banfield J.F."/>
        </authorList>
    </citation>
    <scope>NUCLEOTIDE SEQUENCE [LARGE SCALE GENOMIC DNA]</scope>
</reference>
<dbReference type="Gene3D" id="3.40.50.300">
    <property type="entry name" value="P-loop containing nucleotide triphosphate hydrolases"/>
    <property type="match status" value="1"/>
</dbReference>
<dbReference type="Proteomes" id="UP000177092">
    <property type="component" value="Unassembled WGS sequence"/>
</dbReference>
<dbReference type="PANTHER" id="PTHR42798">
    <property type="entry name" value="LIPOPROTEIN-RELEASING SYSTEM ATP-BINDING PROTEIN LOLD"/>
    <property type="match status" value="1"/>
</dbReference>
<dbReference type="CDD" id="cd03255">
    <property type="entry name" value="ABC_MJ0796_LolCDE_FtsE"/>
    <property type="match status" value="1"/>
</dbReference>
<comment type="caution">
    <text evidence="6">The sequence shown here is derived from an EMBL/GenBank/DDBJ whole genome shotgun (WGS) entry which is preliminary data.</text>
</comment>
<dbReference type="InterPro" id="IPR017911">
    <property type="entry name" value="MacB-like_ATP-bd"/>
</dbReference>
<dbReference type="SUPFAM" id="SSF52540">
    <property type="entry name" value="P-loop containing nucleoside triphosphate hydrolases"/>
    <property type="match status" value="1"/>
</dbReference>
<dbReference type="AlphaFoldDB" id="A0A1F6A6Q4"/>
<dbReference type="InterPro" id="IPR017871">
    <property type="entry name" value="ABC_transporter-like_CS"/>
</dbReference>
<dbReference type="EMBL" id="MFJN01000047">
    <property type="protein sequence ID" value="OGG20418.1"/>
    <property type="molecule type" value="Genomic_DNA"/>
</dbReference>
<proteinExistence type="inferred from homology"/>
<evidence type="ECO:0000256" key="1">
    <source>
        <dbReference type="ARBA" id="ARBA00005417"/>
    </source>
</evidence>
<evidence type="ECO:0000256" key="3">
    <source>
        <dbReference type="ARBA" id="ARBA00022741"/>
    </source>
</evidence>
<dbReference type="PROSITE" id="PS00211">
    <property type="entry name" value="ABC_TRANSPORTER_1"/>
    <property type="match status" value="1"/>
</dbReference>
<dbReference type="GO" id="GO:0022857">
    <property type="term" value="F:transmembrane transporter activity"/>
    <property type="evidence" value="ECO:0007669"/>
    <property type="project" value="UniProtKB-ARBA"/>
</dbReference>
<dbReference type="InterPro" id="IPR003439">
    <property type="entry name" value="ABC_transporter-like_ATP-bd"/>
</dbReference>
<feature type="domain" description="ABC transporter" evidence="5">
    <location>
        <begin position="2"/>
        <end position="221"/>
    </location>
</feature>
<dbReference type="Pfam" id="PF00005">
    <property type="entry name" value="ABC_tran"/>
    <property type="match status" value="1"/>
</dbReference>
<evidence type="ECO:0000256" key="4">
    <source>
        <dbReference type="ARBA" id="ARBA00022840"/>
    </source>
</evidence>
<accession>A0A1F6A6Q4</accession>
<dbReference type="PANTHER" id="PTHR42798:SF7">
    <property type="entry name" value="ALPHA-D-RIBOSE 1-METHYLPHOSPHONATE 5-TRIPHOSPHATE SYNTHASE SUBUNIT PHNL"/>
    <property type="match status" value="1"/>
</dbReference>
<dbReference type="FunFam" id="3.40.50.300:FF:000032">
    <property type="entry name" value="Export ABC transporter ATP-binding protein"/>
    <property type="match status" value="1"/>
</dbReference>
<evidence type="ECO:0000259" key="5">
    <source>
        <dbReference type="PROSITE" id="PS50893"/>
    </source>
</evidence>
<dbReference type="InterPro" id="IPR003593">
    <property type="entry name" value="AAA+_ATPase"/>
</dbReference>
<comment type="similarity">
    <text evidence="1">Belongs to the ABC transporter superfamily.</text>
</comment>
<dbReference type="GO" id="GO:0098796">
    <property type="term" value="C:membrane protein complex"/>
    <property type="evidence" value="ECO:0007669"/>
    <property type="project" value="UniProtKB-ARBA"/>
</dbReference>
<keyword evidence="3" id="KW-0547">Nucleotide-binding</keyword>